<dbReference type="PANTHER" id="PTHR11571:SF252">
    <property type="entry name" value="GLUTATHIONE S-TRANSFERASE"/>
    <property type="match status" value="1"/>
</dbReference>
<proteinExistence type="predicted"/>
<dbReference type="eggNOG" id="KOG1695">
    <property type="taxonomic scope" value="Eukaryota"/>
</dbReference>
<dbReference type="PROSITE" id="PS50404">
    <property type="entry name" value="GST_NTER"/>
    <property type="match status" value="1"/>
</dbReference>
<dbReference type="AlphaFoldDB" id="A0A0D3KGY2"/>
<dbReference type="PANTHER" id="PTHR11571">
    <property type="entry name" value="GLUTATHIONE S-TRANSFERASE"/>
    <property type="match status" value="1"/>
</dbReference>
<feature type="domain" description="GST C-terminal" evidence="2">
    <location>
        <begin position="93"/>
        <end position="230"/>
    </location>
</feature>
<dbReference type="InterPro" id="IPR040079">
    <property type="entry name" value="Glutathione_S-Trfase"/>
</dbReference>
<sequence>MQHAAAAPASVLSGCKLSYFGIPGRAEAIRLSLAIGGVDFEDKRIPFPEWGKVKHTTPWATAPVLELADGSELAQARSILRFVGRHAGLYPADPLAAQRADELMDALEDLGAIVTSVGQGLPKEEQEAARRAAVAEGGSVYDFLARLEKFVAAHGVGGHAVGDELDVASILTFTALGRLVGGVYFGVPPTACDPFPRLQAVRKTVGAHPAVVAWYRARVAQTSLESLSPAERVLAGGAT</sequence>
<dbReference type="HOGENOM" id="CLU_039475_1_2_1"/>
<evidence type="ECO:0008006" key="5">
    <source>
        <dbReference type="Google" id="ProtNLM"/>
    </source>
</evidence>
<dbReference type="GeneID" id="17280287"/>
<dbReference type="GO" id="GO:0006749">
    <property type="term" value="P:glutathione metabolic process"/>
    <property type="evidence" value="ECO:0007669"/>
    <property type="project" value="TreeGrafter"/>
</dbReference>
<name>A0A0D3KGY2_EMIH1</name>
<dbReference type="Gene3D" id="1.20.1050.10">
    <property type="match status" value="1"/>
</dbReference>
<dbReference type="InterPro" id="IPR036249">
    <property type="entry name" value="Thioredoxin-like_sf"/>
</dbReference>
<dbReference type="InterPro" id="IPR004045">
    <property type="entry name" value="Glutathione_S-Trfase_N"/>
</dbReference>
<dbReference type="EnsemblProtists" id="EOD35017">
    <property type="protein sequence ID" value="EOD35017"/>
    <property type="gene ID" value="EMIHUDRAFT_228062"/>
</dbReference>
<dbReference type="SUPFAM" id="SSF52833">
    <property type="entry name" value="Thioredoxin-like"/>
    <property type="match status" value="1"/>
</dbReference>
<dbReference type="PROSITE" id="PS50405">
    <property type="entry name" value="GST_CTER"/>
    <property type="match status" value="1"/>
</dbReference>
<dbReference type="STRING" id="2903.R1DJ13"/>
<dbReference type="GO" id="GO:0004364">
    <property type="term" value="F:glutathione transferase activity"/>
    <property type="evidence" value="ECO:0007669"/>
    <property type="project" value="TreeGrafter"/>
</dbReference>
<dbReference type="SUPFAM" id="SSF47616">
    <property type="entry name" value="GST C-terminal domain-like"/>
    <property type="match status" value="1"/>
</dbReference>
<evidence type="ECO:0000313" key="4">
    <source>
        <dbReference type="Proteomes" id="UP000013827"/>
    </source>
</evidence>
<evidence type="ECO:0000259" key="1">
    <source>
        <dbReference type="PROSITE" id="PS50404"/>
    </source>
</evidence>
<evidence type="ECO:0000259" key="2">
    <source>
        <dbReference type="PROSITE" id="PS50405"/>
    </source>
</evidence>
<dbReference type="Proteomes" id="UP000013827">
    <property type="component" value="Unassembled WGS sequence"/>
</dbReference>
<dbReference type="RefSeq" id="XP_005787446.1">
    <property type="nucleotide sequence ID" value="XM_005787389.1"/>
</dbReference>
<dbReference type="PaxDb" id="2903-EOD35017"/>
<dbReference type="KEGG" id="ehx:EMIHUDRAFT_228062"/>
<dbReference type="InterPro" id="IPR004046">
    <property type="entry name" value="GST_C"/>
</dbReference>
<dbReference type="Pfam" id="PF02798">
    <property type="entry name" value="GST_N"/>
    <property type="match status" value="1"/>
</dbReference>
<organism evidence="3 4">
    <name type="scientific">Emiliania huxleyi (strain CCMP1516)</name>
    <dbReference type="NCBI Taxonomy" id="280463"/>
    <lineage>
        <taxon>Eukaryota</taxon>
        <taxon>Haptista</taxon>
        <taxon>Haptophyta</taxon>
        <taxon>Prymnesiophyceae</taxon>
        <taxon>Isochrysidales</taxon>
        <taxon>Noelaerhabdaceae</taxon>
        <taxon>Emiliania</taxon>
    </lineage>
</organism>
<reference evidence="4" key="1">
    <citation type="journal article" date="2013" name="Nature">
        <title>Pan genome of the phytoplankton Emiliania underpins its global distribution.</title>
        <authorList>
            <person name="Read B.A."/>
            <person name="Kegel J."/>
            <person name="Klute M.J."/>
            <person name="Kuo A."/>
            <person name="Lefebvre S.C."/>
            <person name="Maumus F."/>
            <person name="Mayer C."/>
            <person name="Miller J."/>
            <person name="Monier A."/>
            <person name="Salamov A."/>
            <person name="Young J."/>
            <person name="Aguilar M."/>
            <person name="Claverie J.M."/>
            <person name="Frickenhaus S."/>
            <person name="Gonzalez K."/>
            <person name="Herman E.K."/>
            <person name="Lin Y.C."/>
            <person name="Napier J."/>
            <person name="Ogata H."/>
            <person name="Sarno A.F."/>
            <person name="Shmutz J."/>
            <person name="Schroeder D."/>
            <person name="de Vargas C."/>
            <person name="Verret F."/>
            <person name="von Dassow P."/>
            <person name="Valentin K."/>
            <person name="Van de Peer Y."/>
            <person name="Wheeler G."/>
            <person name="Dacks J.B."/>
            <person name="Delwiche C.F."/>
            <person name="Dyhrman S.T."/>
            <person name="Glockner G."/>
            <person name="John U."/>
            <person name="Richards T."/>
            <person name="Worden A.Z."/>
            <person name="Zhang X."/>
            <person name="Grigoriev I.V."/>
            <person name="Allen A.E."/>
            <person name="Bidle K."/>
            <person name="Borodovsky M."/>
            <person name="Bowler C."/>
            <person name="Brownlee C."/>
            <person name="Cock J.M."/>
            <person name="Elias M."/>
            <person name="Gladyshev V.N."/>
            <person name="Groth M."/>
            <person name="Guda C."/>
            <person name="Hadaegh A."/>
            <person name="Iglesias-Rodriguez M.D."/>
            <person name="Jenkins J."/>
            <person name="Jones B.M."/>
            <person name="Lawson T."/>
            <person name="Leese F."/>
            <person name="Lindquist E."/>
            <person name="Lobanov A."/>
            <person name="Lomsadze A."/>
            <person name="Malik S.B."/>
            <person name="Marsh M.E."/>
            <person name="Mackinder L."/>
            <person name="Mock T."/>
            <person name="Mueller-Roeber B."/>
            <person name="Pagarete A."/>
            <person name="Parker M."/>
            <person name="Probert I."/>
            <person name="Quesneville H."/>
            <person name="Raines C."/>
            <person name="Rensing S.A."/>
            <person name="Riano-Pachon D.M."/>
            <person name="Richier S."/>
            <person name="Rokitta S."/>
            <person name="Shiraiwa Y."/>
            <person name="Soanes D.M."/>
            <person name="van der Giezen M."/>
            <person name="Wahlund T.M."/>
            <person name="Williams B."/>
            <person name="Wilson W."/>
            <person name="Wolfe G."/>
            <person name="Wurch L.L."/>
        </authorList>
    </citation>
    <scope>NUCLEOTIDE SEQUENCE</scope>
</reference>
<dbReference type="InterPro" id="IPR010987">
    <property type="entry name" value="Glutathione-S-Trfase_C-like"/>
</dbReference>
<keyword evidence="4" id="KW-1185">Reference proteome</keyword>
<accession>A0A0D3KGY2</accession>
<feature type="domain" description="GST N-terminal" evidence="1">
    <location>
        <begin position="13"/>
        <end position="91"/>
    </location>
</feature>
<dbReference type="InterPro" id="IPR036282">
    <property type="entry name" value="Glutathione-S-Trfase_C_sf"/>
</dbReference>
<dbReference type="SFLD" id="SFLDS00019">
    <property type="entry name" value="Glutathione_Transferase_(cytos"/>
    <property type="match status" value="1"/>
</dbReference>
<dbReference type="InterPro" id="IPR050213">
    <property type="entry name" value="GST_superfamily"/>
</dbReference>
<dbReference type="Pfam" id="PF14497">
    <property type="entry name" value="GST_C_3"/>
    <property type="match status" value="1"/>
</dbReference>
<dbReference type="CDD" id="cd03039">
    <property type="entry name" value="GST_N_Sigma_like"/>
    <property type="match status" value="1"/>
</dbReference>
<dbReference type="Gene3D" id="3.40.30.10">
    <property type="entry name" value="Glutaredoxin"/>
    <property type="match status" value="1"/>
</dbReference>
<reference evidence="3" key="2">
    <citation type="submission" date="2024-10" db="UniProtKB">
        <authorList>
            <consortium name="EnsemblProtists"/>
        </authorList>
    </citation>
    <scope>IDENTIFICATION</scope>
</reference>
<protein>
    <recommendedName>
        <fullName evidence="5">Glutathione S-transferase</fullName>
    </recommendedName>
</protein>
<evidence type="ECO:0000313" key="3">
    <source>
        <dbReference type="EnsemblProtists" id="EOD35017"/>
    </source>
</evidence>